<dbReference type="Proteomes" id="UP000299102">
    <property type="component" value="Unassembled WGS sequence"/>
</dbReference>
<accession>A0A4C1WHE2</accession>
<name>A0A4C1WHE2_EUMVA</name>
<keyword evidence="2" id="KW-1185">Reference proteome</keyword>
<dbReference type="AlphaFoldDB" id="A0A4C1WHE2"/>
<reference evidence="1 2" key="1">
    <citation type="journal article" date="2019" name="Commun. Biol.">
        <title>The bagworm genome reveals a unique fibroin gene that provides high tensile strength.</title>
        <authorList>
            <person name="Kono N."/>
            <person name="Nakamura H."/>
            <person name="Ohtoshi R."/>
            <person name="Tomita M."/>
            <person name="Numata K."/>
            <person name="Arakawa K."/>
        </authorList>
    </citation>
    <scope>NUCLEOTIDE SEQUENCE [LARGE SCALE GENOMIC DNA]</scope>
</reference>
<protein>
    <submittedName>
        <fullName evidence="1">Uncharacterized protein</fullName>
    </submittedName>
</protein>
<proteinExistence type="predicted"/>
<evidence type="ECO:0000313" key="1">
    <source>
        <dbReference type="EMBL" id="GBP50591.1"/>
    </source>
</evidence>
<organism evidence="1 2">
    <name type="scientific">Eumeta variegata</name>
    <name type="common">Bagworm moth</name>
    <name type="synonym">Eumeta japonica</name>
    <dbReference type="NCBI Taxonomy" id="151549"/>
    <lineage>
        <taxon>Eukaryota</taxon>
        <taxon>Metazoa</taxon>
        <taxon>Ecdysozoa</taxon>
        <taxon>Arthropoda</taxon>
        <taxon>Hexapoda</taxon>
        <taxon>Insecta</taxon>
        <taxon>Pterygota</taxon>
        <taxon>Neoptera</taxon>
        <taxon>Endopterygota</taxon>
        <taxon>Lepidoptera</taxon>
        <taxon>Glossata</taxon>
        <taxon>Ditrysia</taxon>
        <taxon>Tineoidea</taxon>
        <taxon>Psychidae</taxon>
        <taxon>Oiketicinae</taxon>
        <taxon>Eumeta</taxon>
    </lineage>
</organism>
<sequence>MFCVNPFRCGRPPHRAPRPRVLRLDARAFAFATRAHVATRSRARSSVSLTQPPHWTTGRLRRANYFDVTIGK</sequence>
<comment type="caution">
    <text evidence="1">The sequence shown here is derived from an EMBL/GenBank/DDBJ whole genome shotgun (WGS) entry which is preliminary data.</text>
</comment>
<evidence type="ECO:0000313" key="2">
    <source>
        <dbReference type="Proteomes" id="UP000299102"/>
    </source>
</evidence>
<dbReference type="EMBL" id="BGZK01000568">
    <property type="protein sequence ID" value="GBP50591.1"/>
    <property type="molecule type" value="Genomic_DNA"/>
</dbReference>
<gene>
    <name evidence="1" type="ORF">EVAR_29350_1</name>
</gene>